<dbReference type="AlphaFoldDB" id="A0A9Q0DZH2"/>
<reference evidence="1" key="1">
    <citation type="submission" date="2022-07" db="EMBL/GenBank/DDBJ databases">
        <title>Chromosome-level genome of Muraenolepis orangiensis.</title>
        <authorList>
            <person name="Kim J."/>
        </authorList>
    </citation>
    <scope>NUCLEOTIDE SEQUENCE</scope>
    <source>
        <strain evidence="1">KU_S4_2022</strain>
        <tissue evidence="1">Muscle</tissue>
    </source>
</reference>
<evidence type="ECO:0000313" key="2">
    <source>
        <dbReference type="Proteomes" id="UP001148018"/>
    </source>
</evidence>
<accession>A0A9Q0DZH2</accession>
<dbReference type="Proteomes" id="UP001148018">
    <property type="component" value="Unassembled WGS sequence"/>
</dbReference>
<name>A0A9Q0DZH2_9TELE</name>
<gene>
    <name evidence="1" type="ORF">NHX12_002439</name>
</gene>
<organism evidence="1 2">
    <name type="scientific">Muraenolepis orangiensis</name>
    <name type="common">Patagonian moray cod</name>
    <dbReference type="NCBI Taxonomy" id="630683"/>
    <lineage>
        <taxon>Eukaryota</taxon>
        <taxon>Metazoa</taxon>
        <taxon>Chordata</taxon>
        <taxon>Craniata</taxon>
        <taxon>Vertebrata</taxon>
        <taxon>Euteleostomi</taxon>
        <taxon>Actinopterygii</taxon>
        <taxon>Neopterygii</taxon>
        <taxon>Teleostei</taxon>
        <taxon>Neoteleostei</taxon>
        <taxon>Acanthomorphata</taxon>
        <taxon>Zeiogadaria</taxon>
        <taxon>Gadariae</taxon>
        <taxon>Gadiformes</taxon>
        <taxon>Muraenolepidoidei</taxon>
        <taxon>Muraenolepididae</taxon>
        <taxon>Muraenolepis</taxon>
    </lineage>
</organism>
<feature type="non-terminal residue" evidence="1">
    <location>
        <position position="1"/>
    </location>
</feature>
<proteinExistence type="predicted"/>
<sequence>LVEKIGGEDPFPSFLLPGKELLAAAEAQQGPSALLPPRKSFCSPAREEVDVLLSIRRGVMLSKVATDDRSAPRVLG</sequence>
<evidence type="ECO:0000313" key="1">
    <source>
        <dbReference type="EMBL" id="KAJ3596030.1"/>
    </source>
</evidence>
<comment type="caution">
    <text evidence="1">The sequence shown here is derived from an EMBL/GenBank/DDBJ whole genome shotgun (WGS) entry which is preliminary data.</text>
</comment>
<protein>
    <submittedName>
        <fullName evidence="1">Uncharacterized protein</fullName>
    </submittedName>
</protein>
<dbReference type="EMBL" id="JANIIK010000110">
    <property type="protein sequence ID" value="KAJ3596030.1"/>
    <property type="molecule type" value="Genomic_DNA"/>
</dbReference>
<keyword evidence="2" id="KW-1185">Reference proteome</keyword>